<dbReference type="EMBL" id="AP014963">
    <property type="protein sequence ID" value="BAT00889.1"/>
    <property type="molecule type" value="Genomic_DNA"/>
</dbReference>
<dbReference type="InParanoid" id="A0A0P0X4L0"/>
<accession>A0A0P0X4L0</accession>
<gene>
    <name evidence="2" type="ordered locus">Os07g0259501</name>
    <name evidence="2" type="ORF">OSNPB_070259501</name>
</gene>
<evidence type="ECO:0000256" key="1">
    <source>
        <dbReference type="SAM" id="MobiDB-lite"/>
    </source>
</evidence>
<dbReference type="PaxDb" id="39947-A0A0P0X4L0"/>
<protein>
    <submittedName>
        <fullName evidence="2">Os07g0259501 protein</fullName>
    </submittedName>
</protein>
<evidence type="ECO:0000313" key="3">
    <source>
        <dbReference type="Proteomes" id="UP000059680"/>
    </source>
</evidence>
<dbReference type="AlphaFoldDB" id="A0A0P0X4L0"/>
<evidence type="ECO:0000313" key="2">
    <source>
        <dbReference type="EMBL" id="BAT00889.1"/>
    </source>
</evidence>
<proteinExistence type="predicted"/>
<sequence length="95" mass="10420">MATVDSWSSWSLWTRCHHRWIRAPPAPDPPLPSTPALPSTATRATTACTSHLTAAIPHLRRCHQWGGRRRHRICSPSLPPPAPLMPKATSTASEA</sequence>
<dbReference type="Proteomes" id="UP000059680">
    <property type="component" value="Chromosome 7"/>
</dbReference>
<keyword evidence="3" id="KW-1185">Reference proteome</keyword>
<name>A0A0P0X4L0_ORYSJ</name>
<feature type="region of interest" description="Disordered" evidence="1">
    <location>
        <begin position="74"/>
        <end position="95"/>
    </location>
</feature>
<reference evidence="2 3" key="3">
    <citation type="journal article" date="2013" name="Rice">
        <title>Improvement of the Oryza sativa Nipponbare reference genome using next generation sequence and optical map data.</title>
        <authorList>
            <person name="Kawahara Y."/>
            <person name="de la Bastide M."/>
            <person name="Hamilton J.P."/>
            <person name="Kanamori H."/>
            <person name="McCombie W.R."/>
            <person name="Ouyang S."/>
            <person name="Schwartz D.C."/>
            <person name="Tanaka T."/>
            <person name="Wu J."/>
            <person name="Zhou S."/>
            <person name="Childs K.L."/>
            <person name="Davidson R.M."/>
            <person name="Lin H."/>
            <person name="Quesada-Ocampo L."/>
            <person name="Vaillancourt B."/>
            <person name="Sakai H."/>
            <person name="Lee S.S."/>
            <person name="Kim J."/>
            <person name="Numa H."/>
            <person name="Itoh T."/>
            <person name="Buell C.R."/>
            <person name="Matsumoto T."/>
        </authorList>
    </citation>
    <scope>NUCLEOTIDE SEQUENCE [LARGE SCALE GENOMIC DNA]</scope>
    <source>
        <strain evidence="3">cv. Nipponbare</strain>
    </source>
</reference>
<reference evidence="2 3" key="2">
    <citation type="journal article" date="2013" name="Plant Cell Physiol.">
        <title>Rice Annotation Project Database (RAP-DB): an integrative and interactive database for rice genomics.</title>
        <authorList>
            <person name="Sakai H."/>
            <person name="Lee S.S."/>
            <person name="Tanaka T."/>
            <person name="Numa H."/>
            <person name="Kim J."/>
            <person name="Kawahara Y."/>
            <person name="Wakimoto H."/>
            <person name="Yang C.C."/>
            <person name="Iwamoto M."/>
            <person name="Abe T."/>
            <person name="Yamada Y."/>
            <person name="Muto A."/>
            <person name="Inokuchi H."/>
            <person name="Ikemura T."/>
            <person name="Matsumoto T."/>
            <person name="Sasaki T."/>
            <person name="Itoh T."/>
        </authorList>
    </citation>
    <scope>NUCLEOTIDE SEQUENCE [LARGE SCALE GENOMIC DNA]</scope>
    <source>
        <strain evidence="3">cv. Nipponbare</strain>
    </source>
</reference>
<organism evidence="2 3">
    <name type="scientific">Oryza sativa subsp. japonica</name>
    <name type="common">Rice</name>
    <dbReference type="NCBI Taxonomy" id="39947"/>
    <lineage>
        <taxon>Eukaryota</taxon>
        <taxon>Viridiplantae</taxon>
        <taxon>Streptophyta</taxon>
        <taxon>Embryophyta</taxon>
        <taxon>Tracheophyta</taxon>
        <taxon>Spermatophyta</taxon>
        <taxon>Magnoliopsida</taxon>
        <taxon>Liliopsida</taxon>
        <taxon>Poales</taxon>
        <taxon>Poaceae</taxon>
        <taxon>BOP clade</taxon>
        <taxon>Oryzoideae</taxon>
        <taxon>Oryzeae</taxon>
        <taxon>Oryzinae</taxon>
        <taxon>Oryza</taxon>
        <taxon>Oryza sativa</taxon>
    </lineage>
</organism>
<reference evidence="3" key="1">
    <citation type="journal article" date="2005" name="Nature">
        <title>The map-based sequence of the rice genome.</title>
        <authorList>
            <consortium name="International rice genome sequencing project (IRGSP)"/>
            <person name="Matsumoto T."/>
            <person name="Wu J."/>
            <person name="Kanamori H."/>
            <person name="Katayose Y."/>
            <person name="Fujisawa M."/>
            <person name="Namiki N."/>
            <person name="Mizuno H."/>
            <person name="Yamamoto K."/>
            <person name="Antonio B.A."/>
            <person name="Baba T."/>
            <person name="Sakata K."/>
            <person name="Nagamura Y."/>
            <person name="Aoki H."/>
            <person name="Arikawa K."/>
            <person name="Arita K."/>
            <person name="Bito T."/>
            <person name="Chiden Y."/>
            <person name="Fujitsuka N."/>
            <person name="Fukunaka R."/>
            <person name="Hamada M."/>
            <person name="Harada C."/>
            <person name="Hayashi A."/>
            <person name="Hijishita S."/>
            <person name="Honda M."/>
            <person name="Hosokawa S."/>
            <person name="Ichikawa Y."/>
            <person name="Idonuma A."/>
            <person name="Iijima M."/>
            <person name="Ikeda M."/>
            <person name="Ikeno M."/>
            <person name="Ito K."/>
            <person name="Ito S."/>
            <person name="Ito T."/>
            <person name="Ito Y."/>
            <person name="Ito Y."/>
            <person name="Iwabuchi A."/>
            <person name="Kamiya K."/>
            <person name="Karasawa W."/>
            <person name="Kurita K."/>
            <person name="Katagiri S."/>
            <person name="Kikuta A."/>
            <person name="Kobayashi H."/>
            <person name="Kobayashi N."/>
            <person name="Machita K."/>
            <person name="Maehara T."/>
            <person name="Masukawa M."/>
            <person name="Mizubayashi T."/>
            <person name="Mukai Y."/>
            <person name="Nagasaki H."/>
            <person name="Nagata Y."/>
            <person name="Naito S."/>
            <person name="Nakashima M."/>
            <person name="Nakama Y."/>
            <person name="Nakamichi Y."/>
            <person name="Nakamura M."/>
            <person name="Meguro A."/>
            <person name="Negishi M."/>
            <person name="Ohta I."/>
            <person name="Ohta T."/>
            <person name="Okamoto M."/>
            <person name="Ono N."/>
            <person name="Saji S."/>
            <person name="Sakaguchi M."/>
            <person name="Sakai K."/>
            <person name="Shibata M."/>
            <person name="Shimokawa T."/>
            <person name="Song J."/>
            <person name="Takazaki Y."/>
            <person name="Terasawa K."/>
            <person name="Tsugane M."/>
            <person name="Tsuji K."/>
            <person name="Ueda S."/>
            <person name="Waki K."/>
            <person name="Yamagata H."/>
            <person name="Yamamoto M."/>
            <person name="Yamamoto S."/>
            <person name="Yamane H."/>
            <person name="Yoshiki S."/>
            <person name="Yoshihara R."/>
            <person name="Yukawa K."/>
            <person name="Zhong H."/>
            <person name="Yano M."/>
            <person name="Yuan Q."/>
            <person name="Ouyang S."/>
            <person name="Liu J."/>
            <person name="Jones K.M."/>
            <person name="Gansberger K."/>
            <person name="Moffat K."/>
            <person name="Hill J."/>
            <person name="Bera J."/>
            <person name="Fadrosh D."/>
            <person name="Jin S."/>
            <person name="Johri S."/>
            <person name="Kim M."/>
            <person name="Overton L."/>
            <person name="Reardon M."/>
            <person name="Tsitrin T."/>
            <person name="Vuong H."/>
            <person name="Weaver B."/>
            <person name="Ciecko A."/>
            <person name="Tallon L."/>
            <person name="Jackson J."/>
            <person name="Pai G."/>
            <person name="Aken S.V."/>
            <person name="Utterback T."/>
            <person name="Reidmuller S."/>
            <person name="Feldblyum T."/>
            <person name="Hsiao J."/>
            <person name="Zismann V."/>
            <person name="Iobst S."/>
            <person name="de Vazeille A.R."/>
            <person name="Buell C.R."/>
            <person name="Ying K."/>
            <person name="Li Y."/>
            <person name="Lu T."/>
            <person name="Huang Y."/>
            <person name="Zhao Q."/>
            <person name="Feng Q."/>
            <person name="Zhang L."/>
            <person name="Zhu J."/>
            <person name="Weng Q."/>
            <person name="Mu J."/>
            <person name="Lu Y."/>
            <person name="Fan D."/>
            <person name="Liu Y."/>
            <person name="Guan J."/>
            <person name="Zhang Y."/>
            <person name="Yu S."/>
            <person name="Liu X."/>
            <person name="Zhang Y."/>
            <person name="Hong G."/>
            <person name="Han B."/>
            <person name="Choisne N."/>
            <person name="Demange N."/>
            <person name="Orjeda G."/>
            <person name="Samain S."/>
            <person name="Cattolico L."/>
            <person name="Pelletier E."/>
            <person name="Couloux A."/>
            <person name="Segurens B."/>
            <person name="Wincker P."/>
            <person name="D'Hont A."/>
            <person name="Scarpelli C."/>
            <person name="Weissenbach J."/>
            <person name="Salanoubat M."/>
            <person name="Quetier F."/>
            <person name="Yu Y."/>
            <person name="Kim H.R."/>
            <person name="Rambo T."/>
            <person name="Currie J."/>
            <person name="Collura K."/>
            <person name="Luo M."/>
            <person name="Yang T."/>
            <person name="Ammiraju J.S.S."/>
            <person name="Engler F."/>
            <person name="Soderlund C."/>
            <person name="Wing R.A."/>
            <person name="Palmer L.E."/>
            <person name="de la Bastide M."/>
            <person name="Spiegel L."/>
            <person name="Nascimento L."/>
            <person name="Zutavern T."/>
            <person name="O'Shaughnessy A."/>
            <person name="Dike S."/>
            <person name="Dedhia N."/>
            <person name="Preston R."/>
            <person name="Balija V."/>
            <person name="McCombie W.R."/>
            <person name="Chow T."/>
            <person name="Chen H."/>
            <person name="Chung M."/>
            <person name="Chen C."/>
            <person name="Shaw J."/>
            <person name="Wu H."/>
            <person name="Hsiao K."/>
            <person name="Chao Y."/>
            <person name="Chu M."/>
            <person name="Cheng C."/>
            <person name="Hour A."/>
            <person name="Lee P."/>
            <person name="Lin S."/>
            <person name="Lin Y."/>
            <person name="Liou J."/>
            <person name="Liu S."/>
            <person name="Hsing Y."/>
            <person name="Raghuvanshi S."/>
            <person name="Mohanty A."/>
            <person name="Bharti A.K."/>
            <person name="Gaur A."/>
            <person name="Gupta V."/>
            <person name="Kumar D."/>
            <person name="Ravi V."/>
            <person name="Vij S."/>
            <person name="Kapur A."/>
            <person name="Khurana P."/>
            <person name="Khurana P."/>
            <person name="Khurana J.P."/>
            <person name="Tyagi A.K."/>
            <person name="Gaikwad K."/>
            <person name="Singh A."/>
            <person name="Dalal V."/>
            <person name="Srivastava S."/>
            <person name="Dixit A."/>
            <person name="Pal A.K."/>
            <person name="Ghazi I.A."/>
            <person name="Yadav M."/>
            <person name="Pandit A."/>
            <person name="Bhargava A."/>
            <person name="Sureshbabu K."/>
            <person name="Batra K."/>
            <person name="Sharma T.R."/>
            <person name="Mohapatra T."/>
            <person name="Singh N.K."/>
            <person name="Messing J."/>
            <person name="Nelson A.B."/>
            <person name="Fuks G."/>
            <person name="Kavchok S."/>
            <person name="Keizer G."/>
            <person name="Linton E."/>
            <person name="Llaca V."/>
            <person name="Song R."/>
            <person name="Tanyolac B."/>
            <person name="Young S."/>
            <person name="Ho-Il K."/>
            <person name="Hahn J.H."/>
            <person name="Sangsakoo G."/>
            <person name="Vanavichit A."/>
            <person name="de Mattos Luiz.A.T."/>
            <person name="Zimmer P.D."/>
            <person name="Malone G."/>
            <person name="Dellagostin O."/>
            <person name="de Oliveira A.C."/>
            <person name="Bevan M."/>
            <person name="Bancroft I."/>
            <person name="Minx P."/>
            <person name="Cordum H."/>
            <person name="Wilson R."/>
            <person name="Cheng Z."/>
            <person name="Jin W."/>
            <person name="Jiang J."/>
            <person name="Leong S.A."/>
            <person name="Iwama H."/>
            <person name="Gojobori T."/>
            <person name="Itoh T."/>
            <person name="Niimura Y."/>
            <person name="Fujii Y."/>
            <person name="Habara T."/>
            <person name="Sakai H."/>
            <person name="Sato Y."/>
            <person name="Wilson G."/>
            <person name="Kumar K."/>
            <person name="McCouch S."/>
            <person name="Juretic N."/>
            <person name="Hoen D."/>
            <person name="Wright S."/>
            <person name="Bruskiewich R."/>
            <person name="Bureau T."/>
            <person name="Miyao A."/>
            <person name="Hirochika H."/>
            <person name="Nishikawa T."/>
            <person name="Kadowaki K."/>
            <person name="Sugiura M."/>
            <person name="Burr B."/>
            <person name="Sasaki T."/>
        </authorList>
    </citation>
    <scope>NUCLEOTIDE SEQUENCE [LARGE SCALE GENOMIC DNA]</scope>
    <source>
        <strain evidence="3">cv. Nipponbare</strain>
    </source>
</reference>